<evidence type="ECO:0000256" key="1">
    <source>
        <dbReference type="SAM" id="Coils"/>
    </source>
</evidence>
<reference evidence="3" key="1">
    <citation type="submission" date="2022-10" db="EMBL/GenBank/DDBJ databases">
        <title>Determination and structural analysis of whole genome sequence of Sarocladium strictum F4-1.</title>
        <authorList>
            <person name="Hu L."/>
            <person name="Jiang Y."/>
        </authorList>
    </citation>
    <scope>NUCLEOTIDE SEQUENCE</scope>
    <source>
        <strain evidence="3">F4-1</strain>
    </source>
</reference>
<keyword evidence="4" id="KW-1185">Reference proteome</keyword>
<feature type="compositionally biased region" description="Basic and acidic residues" evidence="2">
    <location>
        <begin position="506"/>
        <end position="518"/>
    </location>
</feature>
<dbReference type="Proteomes" id="UP001175261">
    <property type="component" value="Unassembled WGS sequence"/>
</dbReference>
<comment type="caution">
    <text evidence="3">The sequence shown here is derived from an EMBL/GenBank/DDBJ whole genome shotgun (WGS) entry which is preliminary data.</text>
</comment>
<accession>A0AA39L6L0</accession>
<feature type="coiled-coil region" evidence="1">
    <location>
        <begin position="731"/>
        <end position="761"/>
    </location>
</feature>
<feature type="region of interest" description="Disordered" evidence="2">
    <location>
        <begin position="282"/>
        <end position="301"/>
    </location>
</feature>
<evidence type="ECO:0000256" key="2">
    <source>
        <dbReference type="SAM" id="MobiDB-lite"/>
    </source>
</evidence>
<dbReference type="EMBL" id="JAPDFR010000005">
    <property type="protein sequence ID" value="KAK0386012.1"/>
    <property type="molecule type" value="Genomic_DNA"/>
</dbReference>
<evidence type="ECO:0000313" key="4">
    <source>
        <dbReference type="Proteomes" id="UP001175261"/>
    </source>
</evidence>
<proteinExistence type="predicted"/>
<name>A0AA39L6L0_SARSR</name>
<feature type="compositionally biased region" description="Polar residues" evidence="2">
    <location>
        <begin position="481"/>
        <end position="502"/>
    </location>
</feature>
<keyword evidence="1" id="KW-0175">Coiled coil</keyword>
<dbReference type="AlphaFoldDB" id="A0AA39L6L0"/>
<feature type="region of interest" description="Disordered" evidence="2">
    <location>
        <begin position="478"/>
        <end position="540"/>
    </location>
</feature>
<protein>
    <submittedName>
        <fullName evidence="3">Uncharacterized protein</fullName>
    </submittedName>
</protein>
<sequence>MASATEIHERPKLLEPHDQGRKFLYENWEDLINWNEDAPDDQAQRAMESNLYLDEHPANPPPASLAVQLGRAPEWVQLSHGIQWLIFKITLDNDQSFATTAVCLLRLSQEQIFDFVSMYLTELSKIRDFIEGVRRQPYPKLRLQAAQHRQTVEKMIFSQRPRISLDTISSIDIDDGVNFLRHQGLARLGLKLREWQGYHTIEWPFLNIEKEVLDDMRSSAILSGAICNGWISRDEEAAIRVLSDCGESTSSFRHEEDLIHDMFQRFTKSDIRYHSYGNHTGSVQTAPLRSQPSTMNTDSSNTGLPLTFQQNFRPQSPVSAQGAELWSAASSVMKRPLYQSVDGWVVRTLVEEGRSSMPTDQPSTAPFAAQGLDQRTVQGQAKAAAPNVRSDSVVMQSTRHSKGIQGSLHKPVAIAASRPDAMRIGLQNAQNTQPSMQSFASYTKRVHGNPMTPINRATQSYLRQNATLNGSKKLFKHVEHSTQLPSPSTDSETSSNKASDSFSGALRHETSSHSKVADGMKPVRQQPTPESTPEPAPSELLRRLLDTRWSKYLKSDEQERVVPKAADKITKVEEDPIFDDDLDIGKVPEDDDDDDYVPRRTMHPKQAVPKSAKDLALLPGTPKDGTHDALSAPNKRQRIGSAAKDPPVEDAPRQSETLFGIFRHDVLPSTGRHVERAKFAWSADKAYYAGVAKTARFSYHADELVKSQPACAYRRSLMPGDGNDDYQGAETPQLTAQLDQLKSLKAELEAAEDQNRGINAGSATTAKLAGCADLATFAWQATEAEFAVMVGGKRYSLGEM</sequence>
<evidence type="ECO:0000313" key="3">
    <source>
        <dbReference type="EMBL" id="KAK0386012.1"/>
    </source>
</evidence>
<gene>
    <name evidence="3" type="ORF">NLU13_5849</name>
</gene>
<organism evidence="3 4">
    <name type="scientific">Sarocladium strictum</name>
    <name type="common">Black bundle disease fungus</name>
    <name type="synonym">Acremonium strictum</name>
    <dbReference type="NCBI Taxonomy" id="5046"/>
    <lineage>
        <taxon>Eukaryota</taxon>
        <taxon>Fungi</taxon>
        <taxon>Dikarya</taxon>
        <taxon>Ascomycota</taxon>
        <taxon>Pezizomycotina</taxon>
        <taxon>Sordariomycetes</taxon>
        <taxon>Hypocreomycetidae</taxon>
        <taxon>Hypocreales</taxon>
        <taxon>Sarocladiaceae</taxon>
        <taxon>Sarocladium</taxon>
    </lineage>
</organism>
<feature type="region of interest" description="Disordered" evidence="2">
    <location>
        <begin position="580"/>
        <end position="654"/>
    </location>
</feature>